<reference evidence="1" key="1">
    <citation type="submission" date="2013-04" db="EMBL/GenBank/DDBJ databases">
        <authorList>
            <person name="Harkins D.M."/>
            <person name="Durkin A.S."/>
            <person name="Brinkac L.M."/>
            <person name="Haft D.H."/>
            <person name="Selengut J.D."/>
            <person name="Sanka R."/>
            <person name="DePew J."/>
            <person name="Purushe J."/>
            <person name="Galloway R.L."/>
            <person name="Vinetz J.M."/>
            <person name="Sutton G.G."/>
            <person name="Nierman W.C."/>
            <person name="Fouts D.E."/>
        </authorList>
    </citation>
    <scope>NUCLEOTIDE SEQUENCE [LARGE SCALE GENOMIC DNA]</scope>
    <source>
        <strain evidence="1">CDC</strain>
    </source>
</reference>
<dbReference type="AlphaFoldDB" id="R8ZY72"/>
<proteinExistence type="predicted"/>
<evidence type="ECO:0000313" key="2">
    <source>
        <dbReference type="Proteomes" id="UP000013984"/>
    </source>
</evidence>
<dbReference type="STRING" id="1218599.LEP1GSC195_3954"/>
<keyword evidence="2" id="KW-1185">Reference proteome</keyword>
<name>R8ZY72_9LEPT</name>
<dbReference type="OrthoDB" id="9993830at2"/>
<dbReference type="Proteomes" id="UP000013984">
    <property type="component" value="Unassembled WGS sequence"/>
</dbReference>
<comment type="caution">
    <text evidence="1">The sequence shown here is derived from an EMBL/GenBank/DDBJ whole genome shotgun (WGS) entry which is preliminary data.</text>
</comment>
<dbReference type="RefSeq" id="WP_015683115.1">
    <property type="nucleotide sequence ID" value="NZ_AOGZ02000021.1"/>
</dbReference>
<dbReference type="EMBL" id="AOGZ02000021">
    <property type="protein sequence ID" value="EOQ94777.1"/>
    <property type="molecule type" value="Genomic_DNA"/>
</dbReference>
<accession>R8ZY72</accession>
<organism evidence="1 2">
    <name type="scientific">Leptospira wolbachii serovar Codice str. CDC</name>
    <dbReference type="NCBI Taxonomy" id="1218599"/>
    <lineage>
        <taxon>Bacteria</taxon>
        <taxon>Pseudomonadati</taxon>
        <taxon>Spirochaetota</taxon>
        <taxon>Spirochaetia</taxon>
        <taxon>Leptospirales</taxon>
        <taxon>Leptospiraceae</taxon>
        <taxon>Leptospira</taxon>
    </lineage>
</organism>
<evidence type="ECO:0000313" key="1">
    <source>
        <dbReference type="EMBL" id="EOQ94777.1"/>
    </source>
</evidence>
<gene>
    <name evidence="1" type="ORF">LEP1GSC195_3954</name>
</gene>
<sequence>MKDQLKKYSFLVITTLIINCNSNSKDNNNYIPLLNMPKLVSELNKNGFKTEKSIFEDNSFLNENIYISDYMEYRIKLYSAQDENKVSNIRLVANIIEVNKGNIDVSYSLFNDFTKLEILEKNNKIQEAQNWLKLNFNNDKSSLQIEGLLFTIYAPTKFVRMLTIEPLEKNL</sequence>
<protein>
    <submittedName>
        <fullName evidence="1">Uncharacterized protein</fullName>
    </submittedName>
</protein>